<keyword evidence="1 4" id="KW-0349">Heme</keyword>
<sequence length="581" mass="63221">MIDGKKRSFKRGATLGLAIAITLGLSGCGDSGDSGASKTAAPAPAPAAAPAPAPVPAAPVKVAASGPSLSEADFEHSKKLYFQRCAGCHGVLRKGATGKSLEPKDTRELGQERLEKILTYGTDGGMNNFDDIFSKEEISMMATYIQLEPPIPPEMSLAMMKERTEVFIDPKDYPTKPLHGRNWENFFVVIERDAGKAAVIDGDTKEIIDHIDTGYAVHVIKATEHHETEHPVGGVAGRFWYTMGRDGVMSKIDLWQNPGSMLVAKTQIAYDARDVAISGDGKYVIGGGYWPPHFVIADAVTMEPLKVVSTRGVNVDGEYVNESRVAAVYTTPNEPTFLVAVKELGQMWQVDYSDIENLDITKIDSAKFLHDGFFDPTGRYFQIAANASNKMVVVDTKTRKLEAMIDTTGKKPHPGPGANWDDPKHGPVGATVHLGTGMVTVWGNDPAGTPSKAWKIVREIETDGAGAFIRTHPNSKYVWADQVKNPEPEIQQSVQVISKETGEIVKTIRVTEEQGKAALHIEFNKDGSEAWVSVWNRTDNSNPTGEIVVYDADTLEEKARIKGLTTPTGKFNVYSRTNHVT</sequence>
<dbReference type="InterPro" id="IPR036909">
    <property type="entry name" value="Cyt_c-like_dom_sf"/>
</dbReference>
<keyword evidence="2 4" id="KW-0479">Metal-binding</keyword>
<name>A0A8J6NZ70_9GAMM</name>
<dbReference type="Pfam" id="PF02239">
    <property type="entry name" value="Cytochrom_D1"/>
    <property type="match status" value="1"/>
</dbReference>
<feature type="domain" description="Cytochrome c" evidence="6">
    <location>
        <begin position="72"/>
        <end position="149"/>
    </location>
</feature>
<dbReference type="Gene3D" id="2.140.10.20">
    <property type="entry name" value="C-terminal (heme d1) domain of cytochrome cd1-nitrite reductase"/>
    <property type="match status" value="1"/>
</dbReference>
<evidence type="ECO:0000256" key="1">
    <source>
        <dbReference type="ARBA" id="ARBA00022617"/>
    </source>
</evidence>
<evidence type="ECO:0000259" key="6">
    <source>
        <dbReference type="PROSITE" id="PS51007"/>
    </source>
</evidence>
<dbReference type="Pfam" id="PF13442">
    <property type="entry name" value="Cytochrome_CBB3"/>
    <property type="match status" value="1"/>
</dbReference>
<reference evidence="7 8" key="1">
    <citation type="submission" date="2020-08" db="EMBL/GenBank/DDBJ databases">
        <title>Bridging the membrane lipid divide: bacteria of the FCB group superphylum have the potential to synthesize archaeal ether lipids.</title>
        <authorList>
            <person name="Villanueva L."/>
            <person name="Von Meijenfeldt F.A.B."/>
            <person name="Westbye A.B."/>
            <person name="Yadav S."/>
            <person name="Hopmans E.C."/>
            <person name="Dutilh B.E."/>
            <person name="Sinninghe Damste J.S."/>
        </authorList>
    </citation>
    <scope>NUCLEOTIDE SEQUENCE [LARGE SCALE GENOMIC DNA]</scope>
    <source>
        <strain evidence="7">NIOZ-UU100</strain>
    </source>
</reference>
<gene>
    <name evidence="7" type="ORF">H8D24_03730</name>
</gene>
<evidence type="ECO:0000256" key="2">
    <source>
        <dbReference type="ARBA" id="ARBA00022723"/>
    </source>
</evidence>
<dbReference type="PANTHER" id="PTHR47197:SF3">
    <property type="entry name" value="DIHYDRO-HEME D1 DEHYDROGENASE"/>
    <property type="match status" value="1"/>
</dbReference>
<dbReference type="PANTHER" id="PTHR47197">
    <property type="entry name" value="PROTEIN NIRF"/>
    <property type="match status" value="1"/>
</dbReference>
<dbReference type="PROSITE" id="PS51257">
    <property type="entry name" value="PROKAR_LIPOPROTEIN"/>
    <property type="match status" value="1"/>
</dbReference>
<dbReference type="GO" id="GO:0046872">
    <property type="term" value="F:metal ion binding"/>
    <property type="evidence" value="ECO:0007669"/>
    <property type="project" value="UniProtKB-KW"/>
</dbReference>
<dbReference type="PROSITE" id="PS51007">
    <property type="entry name" value="CYTC"/>
    <property type="match status" value="1"/>
</dbReference>
<dbReference type="GO" id="GO:0009055">
    <property type="term" value="F:electron transfer activity"/>
    <property type="evidence" value="ECO:0007669"/>
    <property type="project" value="InterPro"/>
</dbReference>
<evidence type="ECO:0000313" key="7">
    <source>
        <dbReference type="EMBL" id="MBC8519503.1"/>
    </source>
</evidence>
<dbReference type="InterPro" id="IPR051200">
    <property type="entry name" value="Host-pathogen_enzymatic-act"/>
</dbReference>
<dbReference type="GO" id="GO:0020037">
    <property type="term" value="F:heme binding"/>
    <property type="evidence" value="ECO:0007669"/>
    <property type="project" value="InterPro"/>
</dbReference>
<comment type="caution">
    <text evidence="7">The sequence shown here is derived from an EMBL/GenBank/DDBJ whole genome shotgun (WGS) entry which is preliminary data.</text>
</comment>
<dbReference type="EMBL" id="JACNFK010000024">
    <property type="protein sequence ID" value="MBC8519503.1"/>
    <property type="molecule type" value="Genomic_DNA"/>
</dbReference>
<feature type="compositionally biased region" description="Low complexity" evidence="5">
    <location>
        <begin position="33"/>
        <end position="42"/>
    </location>
</feature>
<proteinExistence type="predicted"/>
<protein>
    <submittedName>
        <fullName evidence="7">C-type cytochrome</fullName>
    </submittedName>
</protein>
<accession>A0A8J6NZ70</accession>
<feature type="region of interest" description="Disordered" evidence="5">
    <location>
        <begin position="32"/>
        <end position="55"/>
    </location>
</feature>
<dbReference type="Gene3D" id="1.10.760.10">
    <property type="entry name" value="Cytochrome c-like domain"/>
    <property type="match status" value="1"/>
</dbReference>
<dbReference type="CDD" id="cd20781">
    <property type="entry name" value="8prop_hemeD1_NiR_alpha_gamma"/>
    <property type="match status" value="1"/>
</dbReference>
<dbReference type="SUPFAM" id="SSF51004">
    <property type="entry name" value="C-terminal (heme d1) domain of cytochrome cd1-nitrite reductase"/>
    <property type="match status" value="1"/>
</dbReference>
<dbReference type="AlphaFoldDB" id="A0A8J6NZ70"/>
<feature type="compositionally biased region" description="Pro residues" evidence="5">
    <location>
        <begin position="43"/>
        <end position="55"/>
    </location>
</feature>
<dbReference type="Proteomes" id="UP000654401">
    <property type="component" value="Unassembled WGS sequence"/>
</dbReference>
<organism evidence="7 8">
    <name type="scientific">Candidatus Thiopontia autotrophica</name>
    <dbReference type="NCBI Taxonomy" id="2841688"/>
    <lineage>
        <taxon>Bacteria</taxon>
        <taxon>Pseudomonadati</taxon>
        <taxon>Pseudomonadota</taxon>
        <taxon>Gammaproteobacteria</taxon>
        <taxon>Candidatus Thiopontia</taxon>
    </lineage>
</organism>
<evidence type="ECO:0000256" key="4">
    <source>
        <dbReference type="PROSITE-ProRule" id="PRU00433"/>
    </source>
</evidence>
<dbReference type="InterPro" id="IPR003143">
    <property type="entry name" value="Cyt_cd1_C_sf"/>
</dbReference>
<evidence type="ECO:0000313" key="8">
    <source>
        <dbReference type="Proteomes" id="UP000654401"/>
    </source>
</evidence>
<evidence type="ECO:0000256" key="3">
    <source>
        <dbReference type="ARBA" id="ARBA00023004"/>
    </source>
</evidence>
<dbReference type="SUPFAM" id="SSF46626">
    <property type="entry name" value="Cytochrome c"/>
    <property type="match status" value="1"/>
</dbReference>
<dbReference type="InterPro" id="IPR009056">
    <property type="entry name" value="Cyt_c-like_dom"/>
</dbReference>
<evidence type="ECO:0000256" key="5">
    <source>
        <dbReference type="SAM" id="MobiDB-lite"/>
    </source>
</evidence>
<dbReference type="InterPro" id="IPR011048">
    <property type="entry name" value="Haem_d1_sf"/>
</dbReference>
<keyword evidence="3 4" id="KW-0408">Iron</keyword>